<evidence type="ECO:0000313" key="4">
    <source>
        <dbReference type="EMBL" id="KAA6313497.1"/>
    </source>
</evidence>
<evidence type="ECO:0000259" key="3">
    <source>
        <dbReference type="Pfam" id="PF22422"/>
    </source>
</evidence>
<keyword evidence="1" id="KW-1133">Transmembrane helix</keyword>
<dbReference type="InterPro" id="IPR005194">
    <property type="entry name" value="Glyco_hydro_65_C"/>
</dbReference>
<dbReference type="Gene3D" id="1.50.10.10">
    <property type="match status" value="1"/>
</dbReference>
<dbReference type="SUPFAM" id="SSF48208">
    <property type="entry name" value="Six-hairpin glycosidases"/>
    <property type="match status" value="1"/>
</dbReference>
<organism evidence="4">
    <name type="scientific">termite gut metagenome</name>
    <dbReference type="NCBI Taxonomy" id="433724"/>
    <lineage>
        <taxon>unclassified sequences</taxon>
        <taxon>metagenomes</taxon>
        <taxon>organismal metagenomes</taxon>
    </lineage>
</organism>
<evidence type="ECO:0000259" key="2">
    <source>
        <dbReference type="Pfam" id="PF03633"/>
    </source>
</evidence>
<dbReference type="InterPro" id="IPR054491">
    <property type="entry name" value="MGH1-like_GH"/>
</dbReference>
<name>A0A5J4PV42_9ZZZZ</name>
<dbReference type="EMBL" id="SNRY01006037">
    <property type="protein sequence ID" value="KAA6313497.1"/>
    <property type="molecule type" value="Genomic_DNA"/>
</dbReference>
<feature type="domain" description="Glycoside hydrolase family 65 C-terminal" evidence="2">
    <location>
        <begin position="161"/>
        <end position="217"/>
    </location>
</feature>
<dbReference type="GO" id="GO:0005975">
    <property type="term" value="P:carbohydrate metabolic process"/>
    <property type="evidence" value="ECO:0007669"/>
    <property type="project" value="InterPro"/>
</dbReference>
<accession>A0A5J4PV42</accession>
<keyword evidence="1" id="KW-0812">Transmembrane</keyword>
<sequence length="447" mass="52001">TAGEEYAAVWKFLMDPKHFYAPYGSTTAEQSHPGFAISYEGHECQWNGPSWPFSTAITLAGLANLLNDQQQRFVSKQDYFDLLKIYASGHHLTKEDGRIVPWIDENLNPFTGDWISRTRLKTWKNGTWDSGKGGVERGKDYNHSTFCDLVISGLIGIRPQDGNQLSVHPLLPEGVWDYFCLENVLYHGKLITVIYDKTGKKYEKGKGLIVLVDGKQVASSRGLSTITRKLYRHYLLNGNNLNFQYMWIRKTVWIVVFFIMCLSIFPLFAKGQNGKTFVMQAVVDTYIDRFNQSDNELYMQAVPNSEAKVFLTNKIPRFECPDKQMEETYYFRWWTYRKHIKKTPTGYVISEFLPDVPWAGKYNTISCAAAHHIYEGRWLHDEQILADYAHFWFSGEGNPRSYSFWAANTIYNYYLVHPDLELLTVLYPSLKEDFTWWEIEKRDSTQL</sequence>
<dbReference type="Pfam" id="PF22422">
    <property type="entry name" value="MGH1-like_GH"/>
    <property type="match status" value="2"/>
</dbReference>
<dbReference type="Pfam" id="PF03633">
    <property type="entry name" value="Glyco_hydro_65C"/>
    <property type="match status" value="1"/>
</dbReference>
<feature type="non-terminal residue" evidence="4">
    <location>
        <position position="447"/>
    </location>
</feature>
<protein>
    <submittedName>
        <fullName evidence="4">Uncharacterized protein</fullName>
    </submittedName>
</protein>
<keyword evidence="1" id="KW-0472">Membrane</keyword>
<evidence type="ECO:0000256" key="1">
    <source>
        <dbReference type="SAM" id="Phobius"/>
    </source>
</evidence>
<feature type="domain" description="Mannosylglycerate hydrolase MGH1-like glycoside hydrolase" evidence="3">
    <location>
        <begin position="361"/>
        <end position="444"/>
    </location>
</feature>
<feature type="domain" description="Mannosylglycerate hydrolase MGH1-like glycoside hydrolase" evidence="3">
    <location>
        <begin position="4"/>
        <end position="144"/>
    </location>
</feature>
<feature type="transmembrane region" description="Helical" evidence="1">
    <location>
        <begin position="251"/>
        <end position="269"/>
    </location>
</feature>
<reference evidence="4" key="1">
    <citation type="submission" date="2019-03" db="EMBL/GenBank/DDBJ databases">
        <title>Single cell metagenomics reveals metabolic interactions within the superorganism composed of flagellate Streblomastix strix and complex community of Bacteroidetes bacteria on its surface.</title>
        <authorList>
            <person name="Treitli S.C."/>
            <person name="Kolisko M."/>
            <person name="Husnik F."/>
            <person name="Keeling P."/>
            <person name="Hampl V."/>
        </authorList>
    </citation>
    <scope>NUCLEOTIDE SEQUENCE</scope>
    <source>
        <strain evidence="4">STM</strain>
    </source>
</reference>
<feature type="non-terminal residue" evidence="4">
    <location>
        <position position="1"/>
    </location>
</feature>
<dbReference type="InterPro" id="IPR008928">
    <property type="entry name" value="6-hairpin_glycosidase_sf"/>
</dbReference>
<comment type="caution">
    <text evidence="4">The sequence shown here is derived from an EMBL/GenBank/DDBJ whole genome shotgun (WGS) entry which is preliminary data.</text>
</comment>
<dbReference type="InterPro" id="IPR012341">
    <property type="entry name" value="6hp_glycosidase-like_sf"/>
</dbReference>
<proteinExistence type="predicted"/>
<gene>
    <name evidence="4" type="ORF">EZS27_035738</name>
</gene>
<dbReference type="AlphaFoldDB" id="A0A5J4PV42"/>